<dbReference type="InterPro" id="IPR001138">
    <property type="entry name" value="Zn2Cys6_DnaBD"/>
</dbReference>
<dbReference type="InterPro" id="IPR051089">
    <property type="entry name" value="prtT"/>
</dbReference>
<dbReference type="PROSITE" id="PS00463">
    <property type="entry name" value="ZN2_CY6_FUNGAL_1"/>
    <property type="match status" value="1"/>
</dbReference>
<comment type="caution">
    <text evidence="8">The sequence shown here is derived from an EMBL/GenBank/DDBJ whole genome shotgun (WGS) entry which is preliminary data.</text>
</comment>
<keyword evidence="9" id="KW-1185">Reference proteome</keyword>
<dbReference type="CDD" id="cd00067">
    <property type="entry name" value="GAL4"/>
    <property type="match status" value="1"/>
</dbReference>
<feature type="compositionally biased region" description="Polar residues" evidence="6">
    <location>
        <begin position="117"/>
        <end position="126"/>
    </location>
</feature>
<dbReference type="EMBL" id="JARKIF010000015">
    <property type="protein sequence ID" value="KAJ7622523.1"/>
    <property type="molecule type" value="Genomic_DNA"/>
</dbReference>
<dbReference type="Gene3D" id="4.10.240.10">
    <property type="entry name" value="Zn(2)-C6 fungal-type DNA-binding domain"/>
    <property type="match status" value="1"/>
</dbReference>
<feature type="compositionally biased region" description="Low complexity" evidence="6">
    <location>
        <begin position="96"/>
        <end position="111"/>
    </location>
</feature>
<evidence type="ECO:0000256" key="4">
    <source>
        <dbReference type="ARBA" id="ARBA00023163"/>
    </source>
</evidence>
<keyword evidence="3" id="KW-0238">DNA-binding</keyword>
<evidence type="ECO:0000259" key="7">
    <source>
        <dbReference type="PROSITE" id="PS50048"/>
    </source>
</evidence>
<dbReference type="PROSITE" id="PS50048">
    <property type="entry name" value="ZN2_CY6_FUNGAL_2"/>
    <property type="match status" value="1"/>
</dbReference>
<dbReference type="PANTHER" id="PTHR31845">
    <property type="entry name" value="FINGER DOMAIN PROTEIN, PUTATIVE-RELATED"/>
    <property type="match status" value="1"/>
</dbReference>
<feature type="compositionally biased region" description="Polar residues" evidence="6">
    <location>
        <begin position="86"/>
        <end position="95"/>
    </location>
</feature>
<dbReference type="GO" id="GO:0008270">
    <property type="term" value="F:zinc ion binding"/>
    <property type="evidence" value="ECO:0007669"/>
    <property type="project" value="InterPro"/>
</dbReference>
<dbReference type="GO" id="GO:0005634">
    <property type="term" value="C:nucleus"/>
    <property type="evidence" value="ECO:0007669"/>
    <property type="project" value="UniProtKB-SubCell"/>
</dbReference>
<dbReference type="Proteomes" id="UP001221142">
    <property type="component" value="Unassembled WGS sequence"/>
</dbReference>
<evidence type="ECO:0000256" key="1">
    <source>
        <dbReference type="ARBA" id="ARBA00004123"/>
    </source>
</evidence>
<feature type="compositionally biased region" description="Low complexity" evidence="6">
    <location>
        <begin position="161"/>
        <end position="170"/>
    </location>
</feature>
<gene>
    <name evidence="8" type="ORF">FB45DRAFT_927894</name>
</gene>
<keyword evidence="2" id="KW-0805">Transcription regulation</keyword>
<evidence type="ECO:0000256" key="3">
    <source>
        <dbReference type="ARBA" id="ARBA00023125"/>
    </source>
</evidence>
<evidence type="ECO:0000256" key="5">
    <source>
        <dbReference type="ARBA" id="ARBA00023242"/>
    </source>
</evidence>
<dbReference type="GO" id="GO:0000981">
    <property type="term" value="F:DNA-binding transcription factor activity, RNA polymerase II-specific"/>
    <property type="evidence" value="ECO:0007669"/>
    <property type="project" value="InterPro"/>
</dbReference>
<evidence type="ECO:0000256" key="2">
    <source>
        <dbReference type="ARBA" id="ARBA00023015"/>
    </source>
</evidence>
<dbReference type="GO" id="GO:0000976">
    <property type="term" value="F:transcription cis-regulatory region binding"/>
    <property type="evidence" value="ECO:0007669"/>
    <property type="project" value="TreeGrafter"/>
</dbReference>
<organism evidence="8 9">
    <name type="scientific">Roridomyces roridus</name>
    <dbReference type="NCBI Taxonomy" id="1738132"/>
    <lineage>
        <taxon>Eukaryota</taxon>
        <taxon>Fungi</taxon>
        <taxon>Dikarya</taxon>
        <taxon>Basidiomycota</taxon>
        <taxon>Agaricomycotina</taxon>
        <taxon>Agaricomycetes</taxon>
        <taxon>Agaricomycetidae</taxon>
        <taxon>Agaricales</taxon>
        <taxon>Marasmiineae</taxon>
        <taxon>Mycenaceae</taxon>
        <taxon>Roridomyces</taxon>
    </lineage>
</organism>
<dbReference type="Pfam" id="PF00172">
    <property type="entry name" value="Zn_clus"/>
    <property type="match status" value="1"/>
</dbReference>
<feature type="region of interest" description="Disordered" evidence="6">
    <location>
        <begin position="67"/>
        <end position="126"/>
    </location>
</feature>
<proteinExistence type="predicted"/>
<comment type="subcellular location">
    <subcellularLocation>
        <location evidence="1">Nucleus</location>
    </subcellularLocation>
</comment>
<dbReference type="PANTHER" id="PTHR31845:SF17">
    <property type="entry name" value="ZN(II)2CYS6 TRANSCRIPTION FACTOR (EUROFUNG)"/>
    <property type="match status" value="1"/>
</dbReference>
<dbReference type="InterPro" id="IPR036864">
    <property type="entry name" value="Zn2-C6_fun-type_DNA-bd_sf"/>
</dbReference>
<evidence type="ECO:0000256" key="6">
    <source>
        <dbReference type="SAM" id="MobiDB-lite"/>
    </source>
</evidence>
<accession>A0AAD7BJJ3</accession>
<evidence type="ECO:0000313" key="9">
    <source>
        <dbReference type="Proteomes" id="UP001221142"/>
    </source>
</evidence>
<protein>
    <recommendedName>
        <fullName evidence="7">Zn(2)-C6 fungal-type domain-containing protein</fullName>
    </recommendedName>
</protein>
<keyword evidence="4" id="KW-0804">Transcription</keyword>
<sequence length="287" mass="31456">MPHSSFPLPDPALSALFTKKKRVYIACLHCRKRKIRCITNETTDTPCARCTEKGLECRYVAVANERRVPSSPDGRRKRERLPPSSPTTSEDNVTHSPALSSSLSPATPRSPNEMITKRSNSASASPQLLTADLRSFDHSEYNELEPVYSSNMSYGGVIRTSSARSSASVSPRGVQSSLRGELSASPSPPHALHTPHTPQYNLLPSLPGDSEQAGHEYGYGGYAYGYDVRHSHGQDIQVLSPLPLHLQPPADCHVMNMYSSTHGHGHAQPESYHGHSHNYACSGDWRC</sequence>
<reference evidence="8" key="1">
    <citation type="submission" date="2023-03" db="EMBL/GenBank/DDBJ databases">
        <title>Massive genome expansion in bonnet fungi (Mycena s.s.) driven by repeated elements and novel gene families across ecological guilds.</title>
        <authorList>
            <consortium name="Lawrence Berkeley National Laboratory"/>
            <person name="Harder C.B."/>
            <person name="Miyauchi S."/>
            <person name="Viragh M."/>
            <person name="Kuo A."/>
            <person name="Thoen E."/>
            <person name="Andreopoulos B."/>
            <person name="Lu D."/>
            <person name="Skrede I."/>
            <person name="Drula E."/>
            <person name="Henrissat B."/>
            <person name="Morin E."/>
            <person name="Kohler A."/>
            <person name="Barry K."/>
            <person name="LaButti K."/>
            <person name="Morin E."/>
            <person name="Salamov A."/>
            <person name="Lipzen A."/>
            <person name="Mereny Z."/>
            <person name="Hegedus B."/>
            <person name="Baldrian P."/>
            <person name="Stursova M."/>
            <person name="Weitz H."/>
            <person name="Taylor A."/>
            <person name="Grigoriev I.V."/>
            <person name="Nagy L.G."/>
            <person name="Martin F."/>
            <person name="Kauserud H."/>
        </authorList>
    </citation>
    <scope>NUCLEOTIDE SEQUENCE</scope>
    <source>
        <strain evidence="8">9284</strain>
    </source>
</reference>
<feature type="region of interest" description="Disordered" evidence="6">
    <location>
        <begin position="161"/>
        <end position="214"/>
    </location>
</feature>
<evidence type="ECO:0000313" key="8">
    <source>
        <dbReference type="EMBL" id="KAJ7622523.1"/>
    </source>
</evidence>
<feature type="compositionally biased region" description="Basic and acidic residues" evidence="6">
    <location>
        <begin position="67"/>
        <end position="76"/>
    </location>
</feature>
<dbReference type="SMART" id="SM00066">
    <property type="entry name" value="GAL4"/>
    <property type="match status" value="1"/>
</dbReference>
<feature type="domain" description="Zn(2)-C6 fungal-type" evidence="7">
    <location>
        <begin position="26"/>
        <end position="59"/>
    </location>
</feature>
<keyword evidence="5" id="KW-0539">Nucleus</keyword>
<dbReference type="SUPFAM" id="SSF57701">
    <property type="entry name" value="Zn2/Cys6 DNA-binding domain"/>
    <property type="match status" value="1"/>
</dbReference>
<dbReference type="AlphaFoldDB" id="A0AAD7BJJ3"/>
<name>A0AAD7BJJ3_9AGAR</name>